<evidence type="ECO:0000313" key="3">
    <source>
        <dbReference type="EMBL" id="AMY71147.1"/>
    </source>
</evidence>
<dbReference type="STRING" id="1335048.AKL17_3925"/>
<gene>
    <name evidence="3" type="ORF">AKL17_3925</name>
</gene>
<feature type="region of interest" description="Disordered" evidence="1">
    <location>
        <begin position="1"/>
        <end position="46"/>
    </location>
</feature>
<dbReference type="PANTHER" id="PTHR39431:SF1">
    <property type="entry name" value="FRPA_C-RELATED PROTEIN"/>
    <property type="match status" value="1"/>
</dbReference>
<feature type="region of interest" description="Disordered" evidence="1">
    <location>
        <begin position="406"/>
        <end position="436"/>
    </location>
</feature>
<evidence type="ECO:0000313" key="4">
    <source>
        <dbReference type="Proteomes" id="UP000076128"/>
    </source>
</evidence>
<dbReference type="SUPFAM" id="SSF51120">
    <property type="entry name" value="beta-Roll"/>
    <property type="match status" value="1"/>
</dbReference>
<feature type="compositionally biased region" description="Basic and acidic residues" evidence="1">
    <location>
        <begin position="1197"/>
        <end position="1208"/>
    </location>
</feature>
<accession>A0A159Z6Y7</accession>
<dbReference type="PATRIC" id="fig|1335048.3.peg.4076"/>
<dbReference type="PROSITE" id="PS00330">
    <property type="entry name" value="HEMOLYSIN_CALCIUM"/>
    <property type="match status" value="1"/>
</dbReference>
<dbReference type="Gene3D" id="1.10.3130.20">
    <property type="entry name" value="Phycobilisome linker domain"/>
    <property type="match status" value="1"/>
</dbReference>
<dbReference type="InterPro" id="IPR038255">
    <property type="entry name" value="PBS_linker_sf"/>
</dbReference>
<dbReference type="InterPro" id="IPR028994">
    <property type="entry name" value="Integrin_alpha_N"/>
</dbReference>
<evidence type="ECO:0000259" key="2">
    <source>
        <dbReference type="Pfam" id="PF13946"/>
    </source>
</evidence>
<dbReference type="InterPro" id="IPR011049">
    <property type="entry name" value="Serralysin-like_metalloprot_C"/>
</dbReference>
<keyword evidence="4" id="KW-1185">Reference proteome</keyword>
<evidence type="ECO:0000256" key="1">
    <source>
        <dbReference type="SAM" id="MobiDB-lite"/>
    </source>
</evidence>
<feature type="compositionally biased region" description="Polar residues" evidence="1">
    <location>
        <begin position="406"/>
        <end position="428"/>
    </location>
</feature>
<feature type="region of interest" description="Disordered" evidence="1">
    <location>
        <begin position="1194"/>
        <end position="1216"/>
    </location>
</feature>
<name>A0A159Z6Y7_9RHOB</name>
<reference evidence="3 4" key="1">
    <citation type="submission" date="2015-09" db="EMBL/GenBank/DDBJ databases">
        <title>Complete genome sequence of Defluviimonas alba cai42t isolated from an oilfield in Xinjiang.</title>
        <authorList>
            <person name="Geng S."/>
            <person name="Pan X."/>
            <person name="Wu X."/>
        </authorList>
    </citation>
    <scope>NUCLEOTIDE SEQUENCE [LARGE SCALE GENOMIC DNA]</scope>
    <source>
        <strain evidence="4">cai42</strain>
    </source>
</reference>
<organism evidence="3 4">
    <name type="scientific">Frigidibacter mobilis</name>
    <dbReference type="NCBI Taxonomy" id="1335048"/>
    <lineage>
        <taxon>Bacteria</taxon>
        <taxon>Pseudomonadati</taxon>
        <taxon>Pseudomonadota</taxon>
        <taxon>Alphaproteobacteria</taxon>
        <taxon>Rhodobacterales</taxon>
        <taxon>Paracoccaceae</taxon>
        <taxon>Frigidibacter</taxon>
    </lineage>
</organism>
<dbReference type="SUPFAM" id="SSF69318">
    <property type="entry name" value="Integrin alpha N-terminal domain"/>
    <property type="match status" value="3"/>
</dbReference>
<dbReference type="Pfam" id="PF13946">
    <property type="entry name" value="DUF4214"/>
    <property type="match status" value="1"/>
</dbReference>
<feature type="region of interest" description="Disordered" evidence="1">
    <location>
        <begin position="586"/>
        <end position="607"/>
    </location>
</feature>
<dbReference type="KEGG" id="daa:AKL17_3925"/>
<dbReference type="PANTHER" id="PTHR39431">
    <property type="entry name" value="FRPA/C-RELATED PROTEIN"/>
    <property type="match status" value="1"/>
</dbReference>
<sequence>MTCGPRYGATRSDKNWADENTSGGDKDHPKAHETGKDKYGYDTPSKQDTKPIILDLDGDGIEITDLTKSTQFQADDEGLKHRTAWAGAGDGVLFIDADGNGAISDLREYVFTEWDPASGDDMEALRRVFDTNGDGKLTSADARFAEFRVLVTGADGSTSTKTLAQLGITAIDLRADATKVVLQDGSQITGQTTFVMGGITRTAANVTLMAERQGYRLTEVVSTDGAGNRVVVQTGYATGGDKAFIIRSVTSPDGLSIDNSFDDDGDGVFDRLQSIDTVINANSSRTETVTNLVGSDSASAVLASRIETTTSADGKQVTILTDSQGGGWFDRSEVRTTATNGSRTVTISDLARDGSVIQSSSETISVNGLTRTQSLDRNGDGDGDLIVTETILVAQNGTRTETVALSNQNGSARSSTTEVTSGNGQNKTTTHDLDGDGAWDLQVAEQTTRPVGGGIVSNVEARNADGTLHSRSVSTVSADGLTTSTQIDVDGDGTFDGLQQDVTVITTAGVRTNTVTTTNADGSINRAMKTVLGADKISGEVWNDLGQDGTFDATDLLQSVVVNAGNRIKTDWQRNADGSINARSVEATNSSGTTTTTTADLDGDGDTDRKVVDQTTVNGTSTRTITATNQDGSRYSRDVITTSADGLTVTRVSDLGGSTANDVKIVEKLASTTGGSRTQTTETFAGNGTTLTGKATVVESADRLTSTQTLDNNGDGANDRVISSVEGLDGSKTVTDTTYFADGGLASRLESSVSANGLSITTAQDVNGDQIDDQVFVDETLLAADGSTVRTVSTYHGDGGLGSSTTTTISDDGLMTTAQIDADGDGGYERTVTATTAILANGARATTTVTTSESGAALSRSMNSTNDNGLISTVASDADGDGDYDLTTIATTSLLADGGRETLTETRYLDGTLRAQMAESTNDNGRQAFRLEDVNGDGIWDRSTSRIVADDGTITQTISEFDVAGALLSNREEQASGNGLTRTTRTDFDGDGLFDRISDQARVLNADGSQTTTTINLSTDGSLISQSTQTVSDDGWVSSTSADIDGDGTAEFVTTTSYSLGSSGVETETSKRFSEDGTLLSSDVVITAADRDTVTRTVDLDGNGLNDRRIETIRQADGAVVQTSSFYSVGGGLEATSVVSVSGDGLSRTERRDQNGDGRYELVGTATTELGADGSVSTLTAWRTDRYVTLAQSRTETSGDKNSVRTELDSDGDGYFETRGETLRTFEADGRTRVVQTGFDAAALKTGEISQVTSGDGLRSETSVDYAGDGGVDRTRASEAKADGAWILEERSYLTTGQLASTVVSQSSADGRFVEITSDLDGDGRRDRLQTMEIDLSRNETSIWEDYAASGEMVARIVQTDSANGTGSTWQLDVDGDGDVDIERSAETAYDGDGTVVTQITERVTPYGQEYGAGRISYSEETRASADGLQVTTTYDIDGDGIEDGSRTIATEVTAKGATITTDATTYSDGSLRSYERTETSADARTVKVSSDYDGNGIADITIETRIGADGSLSEMKTAFNEAGVKGQVFLTTTSADGLTSTIQRRDATQTITRSALDDGSYTFDNGLTPDTDTTKVTTSHRIDALGIEAWDCTLSWTAMVTTIDEEGRRQTREVSQTQTASARIDAAAKAQMLDEAARIYDAVLDRDMDYQEIETLVLYVGNGRLDKDALATSLVGSSEFSTRYGSLTNAEFLTQIYMNTLQRAPSLGELDGDLRALAGGQLTRAGLATQLAESAEHLVVGNGHLATNNFDVIINPAVYERSLDKSWAEKVVKSLVDVAYDRDATAQELKVLSAKLLDDTSNPDDLAAMLLALSGDAPGVASNSLKGLSGAALVKQAYVNAFGRQPTASEQQTWEENLSSGRISSAQFVASLAMSVEHDGAGNSHVATGIPVVNMVNGSASANNIIGTVNADYIVGGGGNDTINGGKGSDTYVWHRGDGSDRISDSGDSNLETDRLVLADVNSGDVVFGYSPLSLSRTDMEARSISFLLL</sequence>
<protein>
    <recommendedName>
        <fullName evidence="2">DUF4214 domain-containing protein</fullName>
    </recommendedName>
</protein>
<dbReference type="InterPro" id="IPR025282">
    <property type="entry name" value="DUF4214"/>
</dbReference>
<dbReference type="EMBL" id="CP012661">
    <property type="protein sequence ID" value="AMY71147.1"/>
    <property type="molecule type" value="Genomic_DNA"/>
</dbReference>
<dbReference type="Proteomes" id="UP000076128">
    <property type="component" value="Chromosome"/>
</dbReference>
<proteinExistence type="predicted"/>
<feature type="compositionally biased region" description="Basic and acidic residues" evidence="1">
    <location>
        <begin position="24"/>
        <end position="46"/>
    </location>
</feature>
<dbReference type="InterPro" id="IPR018511">
    <property type="entry name" value="Hemolysin-typ_Ca-bd_CS"/>
</dbReference>
<feature type="domain" description="DUF4214" evidence="2">
    <location>
        <begin position="1672"/>
        <end position="1738"/>
    </location>
</feature>